<dbReference type="SUPFAM" id="SSF81324">
    <property type="entry name" value="Voltage-gated potassium channels"/>
    <property type="match status" value="1"/>
</dbReference>
<dbReference type="Gene3D" id="1.20.120.350">
    <property type="entry name" value="Voltage-gated potassium channels. Chain C"/>
    <property type="match status" value="1"/>
</dbReference>
<evidence type="ECO:0000259" key="7">
    <source>
        <dbReference type="Pfam" id="PF00520"/>
    </source>
</evidence>
<keyword evidence="4 6" id="KW-0472">Membrane</keyword>
<dbReference type="PANTHER" id="PTHR10037">
    <property type="entry name" value="VOLTAGE-GATED CATION CHANNEL CALCIUM AND SODIUM"/>
    <property type="match status" value="1"/>
</dbReference>
<dbReference type="GO" id="GO:0005248">
    <property type="term" value="F:voltage-gated sodium channel activity"/>
    <property type="evidence" value="ECO:0007669"/>
    <property type="project" value="TreeGrafter"/>
</dbReference>
<feature type="transmembrane region" description="Helical" evidence="6">
    <location>
        <begin position="183"/>
        <end position="202"/>
    </location>
</feature>
<gene>
    <name evidence="8" type="ORF">JGS22_010110</name>
</gene>
<dbReference type="InterPro" id="IPR043203">
    <property type="entry name" value="VGCC_Ca_Na"/>
</dbReference>
<proteinExistence type="predicted"/>
<keyword evidence="3 6" id="KW-1133">Transmembrane helix</keyword>
<dbReference type="AlphaFoldDB" id="A0A949JG85"/>
<name>A0A949JG85_9ACTN</name>
<evidence type="ECO:0000256" key="1">
    <source>
        <dbReference type="ARBA" id="ARBA00004141"/>
    </source>
</evidence>
<feature type="compositionally biased region" description="Low complexity" evidence="5">
    <location>
        <begin position="255"/>
        <end position="268"/>
    </location>
</feature>
<evidence type="ECO:0000256" key="5">
    <source>
        <dbReference type="SAM" id="MobiDB-lite"/>
    </source>
</evidence>
<feature type="domain" description="Ion transport" evidence="7">
    <location>
        <begin position="27"/>
        <end position="246"/>
    </location>
</feature>
<feature type="region of interest" description="Disordered" evidence="5">
    <location>
        <begin position="294"/>
        <end position="336"/>
    </location>
</feature>
<dbReference type="RefSeq" id="WP_211040068.1">
    <property type="nucleotide sequence ID" value="NZ_JAELVF020000001.1"/>
</dbReference>
<feature type="transmembrane region" description="Helical" evidence="6">
    <location>
        <begin position="214"/>
        <end position="236"/>
    </location>
</feature>
<evidence type="ECO:0000313" key="9">
    <source>
        <dbReference type="Proteomes" id="UP000694501"/>
    </source>
</evidence>
<keyword evidence="9" id="KW-1185">Reference proteome</keyword>
<feature type="transmembrane region" description="Helical" evidence="6">
    <location>
        <begin position="28"/>
        <end position="46"/>
    </location>
</feature>
<dbReference type="Gene3D" id="1.10.287.70">
    <property type="match status" value="1"/>
</dbReference>
<evidence type="ECO:0000256" key="2">
    <source>
        <dbReference type="ARBA" id="ARBA00022692"/>
    </source>
</evidence>
<protein>
    <submittedName>
        <fullName evidence="8">Ion transporter</fullName>
    </submittedName>
</protein>
<organism evidence="8 9">
    <name type="scientific">Streptomyces tardus</name>
    <dbReference type="NCBI Taxonomy" id="2780544"/>
    <lineage>
        <taxon>Bacteria</taxon>
        <taxon>Bacillati</taxon>
        <taxon>Actinomycetota</taxon>
        <taxon>Actinomycetes</taxon>
        <taxon>Kitasatosporales</taxon>
        <taxon>Streptomycetaceae</taxon>
        <taxon>Streptomyces</taxon>
    </lineage>
</organism>
<reference evidence="8" key="1">
    <citation type="submission" date="2021-06" db="EMBL/GenBank/DDBJ databases">
        <title>Sequencing of actinobacteria type strains.</title>
        <authorList>
            <person name="Nguyen G.-S."/>
            <person name="Wentzel A."/>
        </authorList>
    </citation>
    <scope>NUCLEOTIDE SEQUENCE</scope>
    <source>
        <strain evidence="8">P38-E01</strain>
    </source>
</reference>
<dbReference type="Pfam" id="PF00520">
    <property type="entry name" value="Ion_trans"/>
    <property type="match status" value="1"/>
</dbReference>
<dbReference type="InterPro" id="IPR005821">
    <property type="entry name" value="Ion_trans_dom"/>
</dbReference>
<sequence>MTDEVTAAPPSARSAVAQRCRRITDTNWFGTTAFVLILGNAAVLGVETYDGVVERWHGQLQLVEHGFLTAFTVEVVLRAAAHADRPRDFLRDPWNVFDLSVVLFALLPIAQDNATALRLLRLARVLRAVRFLPQLRIVVTAIGKSLPGTASFVLVGTLLLYVYAMIGWVFFADEDPERFGSLGRAALSLLLLMALDGLGDAVRTGLEITRWSILYYTSYVLLSSFVLVNLLIGVVINSLEEAREAERQQRPDLGPDSAPTSAPAPFSSDDSERLQSKIITARLALDDLQNALDRQAAPERYTLPGAEHPAPEHRPRADASRRGAPPMPHADSTAER</sequence>
<dbReference type="InterPro" id="IPR027359">
    <property type="entry name" value="Volt_channel_dom_sf"/>
</dbReference>
<dbReference type="Proteomes" id="UP000694501">
    <property type="component" value="Unassembled WGS sequence"/>
</dbReference>
<dbReference type="PANTHER" id="PTHR10037:SF62">
    <property type="entry name" value="SODIUM CHANNEL PROTEIN 60E"/>
    <property type="match status" value="1"/>
</dbReference>
<accession>A0A949JG85</accession>
<dbReference type="EMBL" id="JAELVF020000001">
    <property type="protein sequence ID" value="MBU7597959.1"/>
    <property type="molecule type" value="Genomic_DNA"/>
</dbReference>
<feature type="region of interest" description="Disordered" evidence="5">
    <location>
        <begin position="246"/>
        <end position="272"/>
    </location>
</feature>
<dbReference type="GO" id="GO:0001518">
    <property type="term" value="C:voltage-gated sodium channel complex"/>
    <property type="evidence" value="ECO:0007669"/>
    <property type="project" value="TreeGrafter"/>
</dbReference>
<feature type="transmembrane region" description="Helical" evidence="6">
    <location>
        <begin position="152"/>
        <end position="171"/>
    </location>
</feature>
<comment type="subcellular location">
    <subcellularLocation>
        <location evidence="1">Membrane</location>
        <topology evidence="1">Multi-pass membrane protein</topology>
    </subcellularLocation>
</comment>
<comment type="caution">
    <text evidence="8">The sequence shown here is derived from an EMBL/GenBank/DDBJ whole genome shotgun (WGS) entry which is preliminary data.</text>
</comment>
<evidence type="ECO:0000256" key="4">
    <source>
        <dbReference type="ARBA" id="ARBA00023136"/>
    </source>
</evidence>
<evidence type="ECO:0000256" key="6">
    <source>
        <dbReference type="SAM" id="Phobius"/>
    </source>
</evidence>
<evidence type="ECO:0000256" key="3">
    <source>
        <dbReference type="ARBA" id="ARBA00022989"/>
    </source>
</evidence>
<evidence type="ECO:0000313" key="8">
    <source>
        <dbReference type="EMBL" id="MBU7597959.1"/>
    </source>
</evidence>
<feature type="compositionally biased region" description="Basic and acidic residues" evidence="5">
    <location>
        <begin position="309"/>
        <end position="321"/>
    </location>
</feature>
<keyword evidence="2 6" id="KW-0812">Transmembrane</keyword>